<evidence type="ECO:0000256" key="1">
    <source>
        <dbReference type="ARBA" id="ARBA00004162"/>
    </source>
</evidence>
<comment type="caution">
    <text evidence="11">The sequence shown here is derived from an EMBL/GenBank/DDBJ whole genome shotgun (WGS) entry which is preliminary data.</text>
</comment>
<dbReference type="PRINTS" id="PR01853">
    <property type="entry name" value="YAJCTRNLCASE"/>
</dbReference>
<dbReference type="RefSeq" id="WP_048543760.1">
    <property type="nucleotide sequence ID" value="NZ_HF571038.1"/>
</dbReference>
<sequence>MHTSLALADSTSSGSGGLLLLLLPLLLLGFLMFTQRRRGRAMVTMQEQLKVGDEVVTTSGMIGRIRSLSDGEVGLEAAPGTILRFDRRAIGALYAPPGTATAGPIQDGNH</sequence>
<comment type="subcellular location">
    <subcellularLocation>
        <location evidence="1">Cell membrane</location>
        <topology evidence="1">Single-pass membrane protein</topology>
    </subcellularLocation>
</comment>
<evidence type="ECO:0000313" key="12">
    <source>
        <dbReference type="Proteomes" id="UP000035720"/>
    </source>
</evidence>
<name>A0A077ME09_9MICO</name>
<dbReference type="STRING" id="1193518.BN13_30134"/>
<organism evidence="11 12">
    <name type="scientific">Nostocoides jenkinsii Ben 74</name>
    <dbReference type="NCBI Taxonomy" id="1193518"/>
    <lineage>
        <taxon>Bacteria</taxon>
        <taxon>Bacillati</taxon>
        <taxon>Actinomycetota</taxon>
        <taxon>Actinomycetes</taxon>
        <taxon>Micrococcales</taxon>
        <taxon>Intrasporangiaceae</taxon>
        <taxon>Nostocoides</taxon>
    </lineage>
</organism>
<dbReference type="GO" id="GO:0005886">
    <property type="term" value="C:plasma membrane"/>
    <property type="evidence" value="ECO:0007669"/>
    <property type="project" value="UniProtKB-SubCell"/>
</dbReference>
<comment type="similarity">
    <text evidence="2">Belongs to the YajC family.</text>
</comment>
<keyword evidence="3" id="KW-0813">Transport</keyword>
<dbReference type="PANTHER" id="PTHR33909">
    <property type="entry name" value="SEC TRANSLOCON ACCESSORY COMPLEX SUBUNIT YAJC"/>
    <property type="match status" value="1"/>
</dbReference>
<dbReference type="GO" id="GO:0015031">
    <property type="term" value="P:protein transport"/>
    <property type="evidence" value="ECO:0007669"/>
    <property type="project" value="UniProtKB-KW"/>
</dbReference>
<dbReference type="EMBL" id="CAJC01000139">
    <property type="protein sequence ID" value="CCI53182.1"/>
    <property type="molecule type" value="Genomic_DNA"/>
</dbReference>
<protein>
    <submittedName>
        <fullName evidence="11">Protein export protein SecD</fullName>
    </submittedName>
</protein>
<keyword evidence="6" id="KW-0653">Protein transport</keyword>
<evidence type="ECO:0000256" key="6">
    <source>
        <dbReference type="ARBA" id="ARBA00022927"/>
    </source>
</evidence>
<evidence type="ECO:0000256" key="9">
    <source>
        <dbReference type="ARBA" id="ARBA00023136"/>
    </source>
</evidence>
<evidence type="ECO:0000256" key="4">
    <source>
        <dbReference type="ARBA" id="ARBA00022475"/>
    </source>
</evidence>
<dbReference type="SMART" id="SM01323">
    <property type="entry name" value="YajC"/>
    <property type="match status" value="1"/>
</dbReference>
<keyword evidence="5 10" id="KW-0812">Transmembrane</keyword>
<evidence type="ECO:0000256" key="10">
    <source>
        <dbReference type="SAM" id="Phobius"/>
    </source>
</evidence>
<reference evidence="11 12" key="1">
    <citation type="journal article" date="2013" name="ISME J.">
        <title>A metabolic model for members of the genus Tetrasphaera involved in enhanced biological phosphorus removal.</title>
        <authorList>
            <person name="Kristiansen R."/>
            <person name="Nguyen H.T.T."/>
            <person name="Saunders A.M."/>
            <person name="Nielsen J.L."/>
            <person name="Wimmer R."/>
            <person name="Le V.Q."/>
            <person name="McIlroy S.J."/>
            <person name="Petrovski S."/>
            <person name="Seviour R.J."/>
            <person name="Calteau A."/>
            <person name="Nielsen K.L."/>
            <person name="Nielsen P.H."/>
        </authorList>
    </citation>
    <scope>NUCLEOTIDE SEQUENCE [LARGE SCALE GENOMIC DNA]</scope>
    <source>
        <strain evidence="11 12">Ben 74</strain>
    </source>
</reference>
<dbReference type="Pfam" id="PF02699">
    <property type="entry name" value="YajC"/>
    <property type="match status" value="1"/>
</dbReference>
<evidence type="ECO:0000256" key="7">
    <source>
        <dbReference type="ARBA" id="ARBA00022989"/>
    </source>
</evidence>
<dbReference type="InterPro" id="IPR003849">
    <property type="entry name" value="Preprotein_translocase_YajC"/>
</dbReference>
<dbReference type="Proteomes" id="UP000035720">
    <property type="component" value="Unassembled WGS sequence"/>
</dbReference>
<dbReference type="AlphaFoldDB" id="A0A077ME09"/>
<evidence type="ECO:0000256" key="2">
    <source>
        <dbReference type="ARBA" id="ARBA00006742"/>
    </source>
</evidence>
<evidence type="ECO:0000256" key="3">
    <source>
        <dbReference type="ARBA" id="ARBA00022448"/>
    </source>
</evidence>
<accession>A0A077ME09</accession>
<gene>
    <name evidence="11" type="ORF">BN13_30134</name>
</gene>
<keyword evidence="4" id="KW-1003">Cell membrane</keyword>
<keyword evidence="7 10" id="KW-1133">Transmembrane helix</keyword>
<evidence type="ECO:0000313" key="11">
    <source>
        <dbReference type="EMBL" id="CCI53182.1"/>
    </source>
</evidence>
<feature type="transmembrane region" description="Helical" evidence="10">
    <location>
        <begin position="12"/>
        <end position="33"/>
    </location>
</feature>
<dbReference type="PANTHER" id="PTHR33909:SF1">
    <property type="entry name" value="SEC TRANSLOCON ACCESSORY COMPLEX SUBUNIT YAJC"/>
    <property type="match status" value="1"/>
</dbReference>
<dbReference type="OrthoDB" id="2200301at2"/>
<proteinExistence type="inferred from homology"/>
<evidence type="ECO:0000256" key="8">
    <source>
        <dbReference type="ARBA" id="ARBA00023010"/>
    </source>
</evidence>
<keyword evidence="12" id="KW-1185">Reference proteome</keyword>
<keyword evidence="8" id="KW-0811">Translocation</keyword>
<keyword evidence="9 10" id="KW-0472">Membrane</keyword>
<dbReference type="NCBIfam" id="TIGR00739">
    <property type="entry name" value="yajC"/>
    <property type="match status" value="1"/>
</dbReference>
<evidence type="ECO:0000256" key="5">
    <source>
        <dbReference type="ARBA" id="ARBA00022692"/>
    </source>
</evidence>